<reference evidence="3 5" key="2">
    <citation type="submission" date="2022-12" db="EMBL/GenBank/DDBJ databases">
        <authorList>
            <person name="Ruckert C."/>
            <person name="Busche T."/>
            <person name="Kalinowski J."/>
            <person name="Wittmann C."/>
        </authorList>
    </citation>
    <scope>NUCLEOTIDE SEQUENCE [LARGE SCALE GENOMIC DNA]</scope>
    <source>
        <strain evidence="3 5">DSM 40276</strain>
    </source>
</reference>
<keyword evidence="5" id="KW-1185">Reference proteome</keyword>
<evidence type="ECO:0000313" key="5">
    <source>
        <dbReference type="Proteomes" id="UP001210169"/>
    </source>
</evidence>
<feature type="domain" description="DUF397" evidence="1">
    <location>
        <begin position="54"/>
        <end position="111"/>
    </location>
</feature>
<accession>A0A640TNK9</accession>
<dbReference type="EMBL" id="BLIP01000001">
    <property type="protein sequence ID" value="GFE24854.1"/>
    <property type="molecule type" value="Genomic_DNA"/>
</dbReference>
<dbReference type="RefSeq" id="WP_159488327.1">
    <property type="nucleotide sequence ID" value="NZ_BLIP01000001.1"/>
</dbReference>
<feature type="domain" description="DUF397" evidence="1">
    <location>
        <begin position="10"/>
        <end position="28"/>
    </location>
</feature>
<protein>
    <submittedName>
        <fullName evidence="3">DUF397 domain-containing protein</fullName>
    </submittedName>
    <submittedName>
        <fullName evidence="2">Toxin</fullName>
    </submittedName>
</protein>
<name>A0A640TNK9_STRNI</name>
<dbReference type="InterPro" id="IPR007278">
    <property type="entry name" value="DUF397"/>
</dbReference>
<organism evidence="2 4">
    <name type="scientific">Streptomyces nigrescens</name>
    <dbReference type="NCBI Taxonomy" id="1920"/>
    <lineage>
        <taxon>Bacteria</taxon>
        <taxon>Bacillati</taxon>
        <taxon>Actinomycetota</taxon>
        <taxon>Actinomycetes</taxon>
        <taxon>Kitasatosporales</taxon>
        <taxon>Streptomycetaceae</taxon>
        <taxon>Streptomyces</taxon>
    </lineage>
</organism>
<dbReference type="Proteomes" id="UP001210169">
    <property type="component" value="Chromosome"/>
</dbReference>
<feature type="domain" description="DUF397" evidence="1">
    <location>
        <begin position="33"/>
        <end position="50"/>
    </location>
</feature>
<sequence length="117" mass="12543">MSPDLDLAAAEWVRSSYSDASGGNCVEFTRDFTWVKSSYSDGSGGDCVEFTRDLTWTKSSHSDANGGQCLEFSRALTEPHGLVPVRDSKDPDGPALIFAAGDWSSFVSAIKRGQLSA</sequence>
<dbReference type="AlphaFoldDB" id="A0A640TNK9"/>
<reference evidence="2 4" key="1">
    <citation type="submission" date="2019-12" db="EMBL/GenBank/DDBJ databases">
        <title>Whole genome shotgun sequence of Streptomyces libani subsp. libani NBRC 13452.</title>
        <authorList>
            <person name="Ichikawa N."/>
            <person name="Kimura A."/>
            <person name="Kitahashi Y."/>
            <person name="Komaki H."/>
            <person name="Tamura T."/>
        </authorList>
    </citation>
    <scope>NUCLEOTIDE SEQUENCE [LARGE SCALE GENOMIC DNA]</scope>
    <source>
        <strain evidence="2 4">NBRC 13452</strain>
    </source>
</reference>
<dbReference type="EMBL" id="CP114203">
    <property type="protein sequence ID" value="WAU07120.1"/>
    <property type="molecule type" value="Genomic_DNA"/>
</dbReference>
<dbReference type="GeneID" id="301334850"/>
<dbReference type="Proteomes" id="UP000429552">
    <property type="component" value="Unassembled WGS sequence"/>
</dbReference>
<dbReference type="Pfam" id="PF04149">
    <property type="entry name" value="DUF397"/>
    <property type="match status" value="3"/>
</dbReference>
<evidence type="ECO:0000259" key="1">
    <source>
        <dbReference type="Pfam" id="PF04149"/>
    </source>
</evidence>
<evidence type="ECO:0000313" key="4">
    <source>
        <dbReference type="Proteomes" id="UP000429552"/>
    </source>
</evidence>
<proteinExistence type="predicted"/>
<gene>
    <name evidence="2" type="ORF">Sliba_53070</name>
    <name evidence="3" type="ORF">STRNI_005699</name>
</gene>
<evidence type="ECO:0000313" key="3">
    <source>
        <dbReference type="EMBL" id="WAU07120.1"/>
    </source>
</evidence>
<evidence type="ECO:0000313" key="2">
    <source>
        <dbReference type="EMBL" id="GFE24854.1"/>
    </source>
</evidence>